<evidence type="ECO:0000256" key="1">
    <source>
        <dbReference type="SAM" id="MobiDB-lite"/>
    </source>
</evidence>
<dbReference type="InParanoid" id="E9I384"/>
<dbReference type="PANTHER" id="PTHR40472:SF6">
    <property type="entry name" value="RICIN B-TYPE LECTIN DOMAIN-CONTAINING PROTEIN"/>
    <property type="match status" value="1"/>
</dbReference>
<dbReference type="KEGG" id="dpx:DAPPUDRAFT_121517"/>
<name>E9I384_DAPPU</name>
<dbReference type="EMBL" id="GL734415">
    <property type="protein sequence ID" value="EFX61547.1"/>
    <property type="molecule type" value="Genomic_DNA"/>
</dbReference>
<evidence type="ECO:0000313" key="3">
    <source>
        <dbReference type="Proteomes" id="UP000000305"/>
    </source>
</evidence>
<dbReference type="PhylomeDB" id="E9I384"/>
<evidence type="ECO:0000313" key="2">
    <source>
        <dbReference type="EMBL" id="EFX61547.1"/>
    </source>
</evidence>
<dbReference type="HOGENOM" id="CLU_094347_0_0_1"/>
<protein>
    <submittedName>
        <fullName evidence="2">Uncharacterized protein</fullName>
    </submittedName>
</protein>
<dbReference type="AlphaFoldDB" id="E9I384"/>
<dbReference type="InterPro" id="IPR039051">
    <property type="entry name" value="SE-CTX-like"/>
</dbReference>
<dbReference type="PANTHER" id="PTHR40472">
    <property type="entry name" value="RICIN B-TYPE LECTIN DOMAIN-CONTAINING PROTEIN"/>
    <property type="match status" value="1"/>
</dbReference>
<proteinExistence type="predicted"/>
<gene>
    <name evidence="2" type="ORF">DAPPUDRAFT_121517</name>
</gene>
<reference evidence="2 3" key="1">
    <citation type="journal article" date="2011" name="Science">
        <title>The ecoresponsive genome of Daphnia pulex.</title>
        <authorList>
            <person name="Colbourne J.K."/>
            <person name="Pfrender M.E."/>
            <person name="Gilbert D."/>
            <person name="Thomas W.K."/>
            <person name="Tucker A."/>
            <person name="Oakley T.H."/>
            <person name="Tokishita S."/>
            <person name="Aerts A."/>
            <person name="Arnold G.J."/>
            <person name="Basu M.K."/>
            <person name="Bauer D.J."/>
            <person name="Caceres C.E."/>
            <person name="Carmel L."/>
            <person name="Casola C."/>
            <person name="Choi J.H."/>
            <person name="Detter J.C."/>
            <person name="Dong Q."/>
            <person name="Dusheyko S."/>
            <person name="Eads B.D."/>
            <person name="Frohlich T."/>
            <person name="Geiler-Samerotte K.A."/>
            <person name="Gerlach D."/>
            <person name="Hatcher P."/>
            <person name="Jogdeo S."/>
            <person name="Krijgsveld J."/>
            <person name="Kriventseva E.V."/>
            <person name="Kultz D."/>
            <person name="Laforsch C."/>
            <person name="Lindquist E."/>
            <person name="Lopez J."/>
            <person name="Manak J.R."/>
            <person name="Muller J."/>
            <person name="Pangilinan J."/>
            <person name="Patwardhan R.P."/>
            <person name="Pitluck S."/>
            <person name="Pritham E.J."/>
            <person name="Rechtsteiner A."/>
            <person name="Rho M."/>
            <person name="Rogozin I.B."/>
            <person name="Sakarya O."/>
            <person name="Salamov A."/>
            <person name="Schaack S."/>
            <person name="Shapiro H."/>
            <person name="Shiga Y."/>
            <person name="Skalitzky C."/>
            <person name="Smith Z."/>
            <person name="Souvorov A."/>
            <person name="Sung W."/>
            <person name="Tang Z."/>
            <person name="Tsuchiya D."/>
            <person name="Tu H."/>
            <person name="Vos H."/>
            <person name="Wang M."/>
            <person name="Wolf Y.I."/>
            <person name="Yamagata H."/>
            <person name="Yamada T."/>
            <person name="Ye Y."/>
            <person name="Shaw J.R."/>
            <person name="Andrews J."/>
            <person name="Crease T.J."/>
            <person name="Tang H."/>
            <person name="Lucas S.M."/>
            <person name="Robertson H.M."/>
            <person name="Bork P."/>
            <person name="Koonin E.V."/>
            <person name="Zdobnov E.M."/>
            <person name="Grigoriev I.V."/>
            <person name="Lynch M."/>
            <person name="Boore J.L."/>
        </authorList>
    </citation>
    <scope>NUCLEOTIDE SEQUENCE [LARGE SCALE GENOMIC DNA]</scope>
</reference>
<sequence>MTGEVADITKQQPEESEEELIEERVLSQPKTEEDIFEIVKRLLEKLIRPNDESQYKKVEDVISRALFDVEMSGGRTNGGDASEFHKLIWLERARHLNAEIILLMEGMLGESVAGADLMNNIKGNLKCNVTQMSEKMNRYDNLIKTGLMAFNHFAVHGQMPIMEVSRRKAAFKQRNGKVAARNAELSEECFKFHTK</sequence>
<organism evidence="2 3">
    <name type="scientific">Daphnia pulex</name>
    <name type="common">Water flea</name>
    <dbReference type="NCBI Taxonomy" id="6669"/>
    <lineage>
        <taxon>Eukaryota</taxon>
        <taxon>Metazoa</taxon>
        <taxon>Ecdysozoa</taxon>
        <taxon>Arthropoda</taxon>
        <taxon>Crustacea</taxon>
        <taxon>Branchiopoda</taxon>
        <taxon>Diplostraca</taxon>
        <taxon>Cladocera</taxon>
        <taxon>Anomopoda</taxon>
        <taxon>Daphniidae</taxon>
        <taxon>Daphnia</taxon>
    </lineage>
</organism>
<dbReference type="OrthoDB" id="6355253at2759"/>
<dbReference type="Proteomes" id="UP000000305">
    <property type="component" value="Unassembled WGS sequence"/>
</dbReference>
<feature type="region of interest" description="Disordered" evidence="1">
    <location>
        <begin position="1"/>
        <end position="26"/>
    </location>
</feature>
<accession>E9I384</accession>
<keyword evidence="3" id="KW-1185">Reference proteome</keyword>